<keyword evidence="3" id="KW-0813">Transport</keyword>
<dbReference type="InterPro" id="IPR050492">
    <property type="entry name" value="Bact_metal-bind_prot9"/>
</dbReference>
<reference evidence="8 9" key="1">
    <citation type="submission" date="2016-10" db="EMBL/GenBank/DDBJ databases">
        <authorList>
            <person name="de Groot N.N."/>
        </authorList>
    </citation>
    <scope>NUCLEOTIDE SEQUENCE [LARGE SCALE GENOMIC DNA]</scope>
    <source>
        <strain evidence="8 9">ATCC 700224</strain>
    </source>
</reference>
<dbReference type="Gene3D" id="3.40.50.1980">
    <property type="entry name" value="Nitrogenase molybdenum iron protein domain"/>
    <property type="match status" value="2"/>
</dbReference>
<proteinExistence type="inferred from homology"/>
<organism evidence="8 9">
    <name type="scientific">Rhodospira trueperi</name>
    <dbReference type="NCBI Taxonomy" id="69960"/>
    <lineage>
        <taxon>Bacteria</taxon>
        <taxon>Pseudomonadati</taxon>
        <taxon>Pseudomonadota</taxon>
        <taxon>Alphaproteobacteria</taxon>
        <taxon>Rhodospirillales</taxon>
        <taxon>Rhodospirillaceae</taxon>
        <taxon>Rhodospira</taxon>
    </lineage>
</organism>
<accession>A0A1G7EG40</accession>
<name>A0A1G7EG40_9PROT</name>
<evidence type="ECO:0000256" key="4">
    <source>
        <dbReference type="ARBA" id="ARBA00022729"/>
    </source>
</evidence>
<feature type="chain" id="PRO_5011477899" description="High-affinity zinc uptake system protein ZnuA" evidence="7">
    <location>
        <begin position="26"/>
        <end position="334"/>
    </location>
</feature>
<keyword evidence="4 7" id="KW-0732">Signal</keyword>
<evidence type="ECO:0000256" key="6">
    <source>
        <dbReference type="SAM" id="MobiDB-lite"/>
    </source>
</evidence>
<keyword evidence="9" id="KW-1185">Reference proteome</keyword>
<dbReference type="Proteomes" id="UP000199412">
    <property type="component" value="Unassembled WGS sequence"/>
</dbReference>
<evidence type="ECO:0000256" key="7">
    <source>
        <dbReference type="SAM" id="SignalP"/>
    </source>
</evidence>
<evidence type="ECO:0000313" key="8">
    <source>
        <dbReference type="EMBL" id="SDE62436.1"/>
    </source>
</evidence>
<dbReference type="InterPro" id="IPR006127">
    <property type="entry name" value="ZnuA-like"/>
</dbReference>
<evidence type="ECO:0000256" key="3">
    <source>
        <dbReference type="ARBA" id="ARBA00022448"/>
    </source>
</evidence>
<dbReference type="PANTHER" id="PTHR42953">
    <property type="entry name" value="HIGH-AFFINITY ZINC UPTAKE SYSTEM PROTEIN ZNUA-RELATED"/>
    <property type="match status" value="1"/>
</dbReference>
<feature type="compositionally biased region" description="Basic and acidic residues" evidence="6">
    <location>
        <begin position="134"/>
        <end position="171"/>
    </location>
</feature>
<dbReference type="STRING" id="69960.SAMN05421720_10948"/>
<keyword evidence="5" id="KW-0406">Ion transport</keyword>
<dbReference type="SUPFAM" id="SSF53807">
    <property type="entry name" value="Helical backbone' metal receptor"/>
    <property type="match status" value="1"/>
</dbReference>
<dbReference type="GO" id="GO:0006829">
    <property type="term" value="P:zinc ion transport"/>
    <property type="evidence" value="ECO:0007669"/>
    <property type="project" value="UniProtKB-KW"/>
</dbReference>
<evidence type="ECO:0000256" key="1">
    <source>
        <dbReference type="ARBA" id="ARBA00011028"/>
    </source>
</evidence>
<protein>
    <recommendedName>
        <fullName evidence="2">High-affinity zinc uptake system protein ZnuA</fullName>
    </recommendedName>
</protein>
<sequence length="334" mass="36656">MTLRSVHRGLLPAMLALGLISPAFADDAGLTESTQTGPIPVTVSIIPQQWLVDAIGGDHVSTTVMVEPGASPATYEPKPSQMRAVSETEVYFTIGVPFENAWLPRIRDAAPGMRVIDMAERVKRRAMDGGYGSPDEHEHEHDAHADEEHHDEHHDDEHHDEAAGHDGHDHAAGAPDPHVWVSPLTMRTMASTVFEELSERRPDFAEDFRRNYATTVATINAVDADVAKDLASVPERTFMVYHPAWGYFADAYGLHQIAIEIGGNEPSPQDMHKIIDAARAHDIKVIFVQSQFSQRSAQAIAEDLGGEVLALNPLAYDWPENTRAIGAAFAETLR</sequence>
<keyword evidence="5" id="KW-0862">Zinc</keyword>
<dbReference type="Pfam" id="PF01297">
    <property type="entry name" value="ZnuA"/>
    <property type="match status" value="1"/>
</dbReference>
<evidence type="ECO:0000256" key="2">
    <source>
        <dbReference type="ARBA" id="ARBA00015915"/>
    </source>
</evidence>
<comment type="similarity">
    <text evidence="1">Belongs to the bacterial solute-binding protein 9 family.</text>
</comment>
<keyword evidence="5" id="KW-0864">Zinc transport</keyword>
<dbReference type="OrthoDB" id="9793396at2"/>
<evidence type="ECO:0000256" key="5">
    <source>
        <dbReference type="ARBA" id="ARBA00022906"/>
    </source>
</evidence>
<feature type="region of interest" description="Disordered" evidence="6">
    <location>
        <begin position="127"/>
        <end position="179"/>
    </location>
</feature>
<dbReference type="AlphaFoldDB" id="A0A1G7EG40"/>
<feature type="signal peptide" evidence="7">
    <location>
        <begin position="1"/>
        <end position="25"/>
    </location>
</feature>
<dbReference type="RefSeq" id="WP_092786753.1">
    <property type="nucleotide sequence ID" value="NZ_FNAP01000009.1"/>
</dbReference>
<dbReference type="EMBL" id="FNAP01000009">
    <property type="protein sequence ID" value="SDE62436.1"/>
    <property type="molecule type" value="Genomic_DNA"/>
</dbReference>
<evidence type="ECO:0000313" key="9">
    <source>
        <dbReference type="Proteomes" id="UP000199412"/>
    </source>
</evidence>
<gene>
    <name evidence="8" type="ORF">SAMN05421720_10948</name>
</gene>
<dbReference type="PANTHER" id="PTHR42953:SF3">
    <property type="entry name" value="HIGH-AFFINITY ZINC UPTAKE SYSTEM PROTEIN ZNUA"/>
    <property type="match status" value="1"/>
</dbReference>
<dbReference type="GO" id="GO:0046872">
    <property type="term" value="F:metal ion binding"/>
    <property type="evidence" value="ECO:0007669"/>
    <property type="project" value="InterPro"/>
</dbReference>